<dbReference type="PANTHER" id="PTHR13932">
    <property type="entry name" value="COPROPORPHYRINIGEN III OXIDASE"/>
    <property type="match status" value="1"/>
</dbReference>
<dbReference type="CDD" id="cd01335">
    <property type="entry name" value="Radical_SAM"/>
    <property type="match status" value="1"/>
</dbReference>
<sequence>MAGIYIHIPFCKQACHYCDFHFSTSLKKKDEMIDALIREIELRKNEIQEPVETIYFGGGTPSVLTNAEIDKILAQIFNLFTVVPNPEITLEANPDDLNEKRIISLAQSKINRLSIGIQSFFEDDLKLMNRAHNAAEALQCLQIATQYFNNISIDLIYGIPNMSLEKWDANVQTALSLNIPHISSYALTVEPRTALATLIKKGKIDNTDDAVAHEHFLHLVKTLENQGYIHYELSNFSKPDYFSKNNSAYWLGKKYLAIGPSAHSFNGTDRSWNVANNSLYIQQIQANILPNEVEVLTKQDRYNEYIMTGLRTIWGVDLPRIEAEFGADYLAYVKTNAAPFIAQNKLVIENNVLKTTLQGKFFCDGIASELFRINE</sequence>
<feature type="domain" description="Radical SAM core" evidence="3">
    <location>
        <begin position="1"/>
        <end position="232"/>
    </location>
</feature>
<dbReference type="EMBL" id="CP081495">
    <property type="protein sequence ID" value="UYW01310.1"/>
    <property type="molecule type" value="Genomic_DNA"/>
</dbReference>
<dbReference type="InterPro" id="IPR010723">
    <property type="entry name" value="HemN_C"/>
</dbReference>
<comment type="function">
    <text evidence="2">Probably acts as a heme chaperone, transferring heme to an unknown acceptor. Binds one molecule of heme per monomer, possibly covalently. Binds 1 [4Fe-4S] cluster. The cluster is coordinated with 3 cysteines and an exchangeable S-adenosyl-L-methionine.</text>
</comment>
<evidence type="ECO:0000259" key="3">
    <source>
        <dbReference type="PROSITE" id="PS51918"/>
    </source>
</evidence>
<dbReference type="SFLD" id="SFLDG01065">
    <property type="entry name" value="anaerobic_coproporphyrinogen-I"/>
    <property type="match status" value="1"/>
</dbReference>
<keyword evidence="5" id="KW-1185">Reference proteome</keyword>
<evidence type="ECO:0000313" key="4">
    <source>
        <dbReference type="EMBL" id="UYW01310.1"/>
    </source>
</evidence>
<evidence type="ECO:0000313" key="5">
    <source>
        <dbReference type="Proteomes" id="UP001163328"/>
    </source>
</evidence>
<accession>A0ABY6LY93</accession>
<keyword evidence="2" id="KW-0349">Heme</keyword>
<dbReference type="Gene3D" id="3.80.30.20">
    <property type="entry name" value="tm_1862 like domain"/>
    <property type="match status" value="1"/>
</dbReference>
<evidence type="ECO:0000256" key="2">
    <source>
        <dbReference type="RuleBase" id="RU364116"/>
    </source>
</evidence>
<organism evidence="4 5">
    <name type="scientific">Flavobacterium agricola</name>
    <dbReference type="NCBI Taxonomy" id="2870839"/>
    <lineage>
        <taxon>Bacteria</taxon>
        <taxon>Pseudomonadati</taxon>
        <taxon>Bacteroidota</taxon>
        <taxon>Flavobacteriia</taxon>
        <taxon>Flavobacteriales</taxon>
        <taxon>Flavobacteriaceae</taxon>
        <taxon>Flavobacterium</taxon>
    </lineage>
</organism>
<proteinExistence type="inferred from homology"/>
<keyword evidence="2" id="KW-0479">Metal-binding</keyword>
<reference evidence="4" key="1">
    <citation type="submission" date="2021-08" db="EMBL/GenBank/DDBJ databases">
        <title>Flavobacterium sp. strain CC-SYL302.</title>
        <authorList>
            <person name="Lin S.-Y."/>
            <person name="Lee T.-H."/>
            <person name="Young C.-C."/>
        </authorList>
    </citation>
    <scope>NUCLEOTIDE SEQUENCE</scope>
    <source>
        <strain evidence="4">CC-SYL302</strain>
    </source>
</reference>
<evidence type="ECO:0000256" key="1">
    <source>
        <dbReference type="ARBA" id="ARBA00006100"/>
    </source>
</evidence>
<dbReference type="Proteomes" id="UP001163328">
    <property type="component" value="Chromosome"/>
</dbReference>
<comment type="subcellular location">
    <subcellularLocation>
        <location evidence="2">Cytoplasm</location>
    </subcellularLocation>
</comment>
<dbReference type="SFLD" id="SFLDF00562">
    <property type="entry name" value="HemN-like__clustered_with_heat"/>
    <property type="match status" value="1"/>
</dbReference>
<dbReference type="PROSITE" id="PS51918">
    <property type="entry name" value="RADICAL_SAM"/>
    <property type="match status" value="1"/>
</dbReference>
<dbReference type="SFLD" id="SFLDS00029">
    <property type="entry name" value="Radical_SAM"/>
    <property type="match status" value="1"/>
</dbReference>
<dbReference type="InterPro" id="IPR023404">
    <property type="entry name" value="rSAM_horseshoe"/>
</dbReference>
<dbReference type="SFLD" id="SFLDF00288">
    <property type="entry name" value="HemN-like__clustered_with_nucl"/>
    <property type="match status" value="1"/>
</dbReference>
<protein>
    <recommendedName>
        <fullName evidence="2">Heme chaperone HemW</fullName>
    </recommendedName>
</protein>
<gene>
    <name evidence="4" type="primary">hemW</name>
    <name evidence="4" type="ORF">K5I29_12820</name>
</gene>
<keyword evidence="2" id="KW-0408">Iron</keyword>
<dbReference type="InterPro" id="IPR004559">
    <property type="entry name" value="HemW-like"/>
</dbReference>
<dbReference type="NCBIfam" id="TIGR00539">
    <property type="entry name" value="hemN_rel"/>
    <property type="match status" value="1"/>
</dbReference>
<dbReference type="InterPro" id="IPR006638">
    <property type="entry name" value="Elp3/MiaA/NifB-like_rSAM"/>
</dbReference>
<keyword evidence="2" id="KW-0949">S-adenosyl-L-methionine</keyword>
<dbReference type="RefSeq" id="WP_264433760.1">
    <property type="nucleotide sequence ID" value="NZ_CP081495.1"/>
</dbReference>
<keyword evidence="2" id="KW-0004">4Fe-4S</keyword>
<dbReference type="Pfam" id="PF04055">
    <property type="entry name" value="Radical_SAM"/>
    <property type="match status" value="1"/>
</dbReference>
<keyword evidence="2" id="KW-0411">Iron-sulfur</keyword>
<dbReference type="Pfam" id="PF06969">
    <property type="entry name" value="HemN_C"/>
    <property type="match status" value="1"/>
</dbReference>
<dbReference type="InterPro" id="IPR034505">
    <property type="entry name" value="Coproporphyrinogen-III_oxidase"/>
</dbReference>
<keyword evidence="2" id="KW-0143">Chaperone</keyword>
<dbReference type="SMART" id="SM00729">
    <property type="entry name" value="Elp3"/>
    <property type="match status" value="1"/>
</dbReference>
<comment type="similarity">
    <text evidence="1">Belongs to the anaerobic coproporphyrinogen-III oxidase family. HemW subfamily.</text>
</comment>
<name>A0ABY6LY93_9FLAO</name>
<dbReference type="PANTHER" id="PTHR13932:SF5">
    <property type="entry name" value="RADICAL S-ADENOSYL METHIONINE DOMAIN-CONTAINING PROTEIN 1, MITOCHONDRIAL"/>
    <property type="match status" value="1"/>
</dbReference>
<dbReference type="InterPro" id="IPR007197">
    <property type="entry name" value="rSAM"/>
</dbReference>
<keyword evidence="2" id="KW-0963">Cytoplasm</keyword>
<dbReference type="InterPro" id="IPR058240">
    <property type="entry name" value="rSAM_sf"/>
</dbReference>
<dbReference type="SUPFAM" id="SSF102114">
    <property type="entry name" value="Radical SAM enzymes"/>
    <property type="match status" value="1"/>
</dbReference>